<dbReference type="Proteomes" id="UP000682877">
    <property type="component" value="Chromosome 6"/>
</dbReference>
<organism evidence="1 2">
    <name type="scientific">Arabidopsis arenosa</name>
    <name type="common">Sand rock-cress</name>
    <name type="synonym">Cardaminopsis arenosa</name>
    <dbReference type="NCBI Taxonomy" id="38785"/>
    <lineage>
        <taxon>Eukaryota</taxon>
        <taxon>Viridiplantae</taxon>
        <taxon>Streptophyta</taxon>
        <taxon>Embryophyta</taxon>
        <taxon>Tracheophyta</taxon>
        <taxon>Spermatophyta</taxon>
        <taxon>Magnoliopsida</taxon>
        <taxon>eudicotyledons</taxon>
        <taxon>Gunneridae</taxon>
        <taxon>Pentapetalae</taxon>
        <taxon>rosids</taxon>
        <taxon>malvids</taxon>
        <taxon>Brassicales</taxon>
        <taxon>Brassicaceae</taxon>
        <taxon>Camelineae</taxon>
        <taxon>Arabidopsis</taxon>
    </lineage>
</organism>
<name>A0A8S2AJE0_ARAAE</name>
<proteinExistence type="predicted"/>
<dbReference type="AlphaFoldDB" id="A0A8S2AJE0"/>
<dbReference type="EMBL" id="LR999456">
    <property type="protein sequence ID" value="CAE6090804.1"/>
    <property type="molecule type" value="Genomic_DNA"/>
</dbReference>
<protein>
    <submittedName>
        <fullName evidence="1">Uncharacterized protein</fullName>
    </submittedName>
</protein>
<evidence type="ECO:0000313" key="2">
    <source>
        <dbReference type="Proteomes" id="UP000682877"/>
    </source>
</evidence>
<reference evidence="1" key="1">
    <citation type="submission" date="2021-01" db="EMBL/GenBank/DDBJ databases">
        <authorList>
            <person name="Bezrukov I."/>
        </authorList>
    </citation>
    <scope>NUCLEOTIDE SEQUENCE</scope>
</reference>
<sequence>MRSLLLSRLCLRSKPSPLRHQHLGGVRFMSETSLCHIVGAEHCGSTPRDGDIGKLVINDYTESSSGTIKASLSGQCSNMVYYIENNGRGIVNLENNDHDRIFRTYPAPYFIPPQSSSY</sequence>
<keyword evidence="2" id="KW-1185">Reference proteome</keyword>
<gene>
    <name evidence="1" type="ORF">AARE701A_LOCUS14754</name>
</gene>
<accession>A0A8S2AJE0</accession>
<evidence type="ECO:0000313" key="1">
    <source>
        <dbReference type="EMBL" id="CAE6090804.1"/>
    </source>
</evidence>